<sequence length="74" mass="7821">MVGACGIKKAWAHIHGEASYGMVTDFSYLLGYCDGSFSVAVWRPAKLGSDDLSCAFRLDVMSAGSEDIVKALSG</sequence>
<proteinExistence type="predicted"/>
<dbReference type="EMBL" id="UYYA01005475">
    <property type="protein sequence ID" value="VDM64676.1"/>
    <property type="molecule type" value="Genomic_DNA"/>
</dbReference>
<dbReference type="AlphaFoldDB" id="A0A0R3Q201"/>
<gene>
    <name evidence="1" type="ORF">ACOC_LOCUS13091</name>
</gene>
<evidence type="ECO:0000313" key="2">
    <source>
        <dbReference type="Proteomes" id="UP000267027"/>
    </source>
</evidence>
<reference evidence="1 2" key="2">
    <citation type="submission" date="2018-11" db="EMBL/GenBank/DDBJ databases">
        <authorList>
            <consortium name="Pathogen Informatics"/>
        </authorList>
    </citation>
    <scope>NUCLEOTIDE SEQUENCE [LARGE SCALE GENOMIC DNA]</scope>
    <source>
        <strain evidence="1 2">Costa Rica</strain>
    </source>
</reference>
<accession>A0A0R3Q201</accession>
<evidence type="ECO:0000313" key="3">
    <source>
        <dbReference type="WBParaSite" id="ACOC_0001309001-mRNA-1"/>
    </source>
</evidence>
<dbReference type="WBParaSite" id="ACOC_0001309001-mRNA-1">
    <property type="protein sequence ID" value="ACOC_0001309001-mRNA-1"/>
    <property type="gene ID" value="ACOC_0001309001"/>
</dbReference>
<keyword evidence="2" id="KW-1185">Reference proteome</keyword>
<evidence type="ECO:0000313" key="1">
    <source>
        <dbReference type="EMBL" id="VDM64676.1"/>
    </source>
</evidence>
<dbReference type="Proteomes" id="UP000267027">
    <property type="component" value="Unassembled WGS sequence"/>
</dbReference>
<protein>
    <submittedName>
        <fullName evidence="3">DDE Tnp4 domain-containing protein</fullName>
    </submittedName>
</protein>
<name>A0A0R3Q201_ANGCS</name>
<organism evidence="3">
    <name type="scientific">Angiostrongylus costaricensis</name>
    <name type="common">Nematode worm</name>
    <dbReference type="NCBI Taxonomy" id="334426"/>
    <lineage>
        <taxon>Eukaryota</taxon>
        <taxon>Metazoa</taxon>
        <taxon>Ecdysozoa</taxon>
        <taxon>Nematoda</taxon>
        <taxon>Chromadorea</taxon>
        <taxon>Rhabditida</taxon>
        <taxon>Rhabditina</taxon>
        <taxon>Rhabditomorpha</taxon>
        <taxon>Strongyloidea</taxon>
        <taxon>Metastrongylidae</taxon>
        <taxon>Angiostrongylus</taxon>
    </lineage>
</organism>
<reference evidence="3" key="1">
    <citation type="submission" date="2017-02" db="UniProtKB">
        <authorList>
            <consortium name="WormBaseParasite"/>
        </authorList>
    </citation>
    <scope>IDENTIFICATION</scope>
</reference>